<dbReference type="EMBL" id="LUFC02000151">
    <property type="protein sequence ID" value="KAF4501124.1"/>
    <property type="molecule type" value="Genomic_DNA"/>
</dbReference>
<dbReference type="OrthoDB" id="5022187at2759"/>
<gene>
    <name evidence="2" type="ORF">FAGAP_2709</name>
</gene>
<dbReference type="Proteomes" id="UP000737391">
    <property type="component" value="Unassembled WGS sequence"/>
</dbReference>
<feature type="chain" id="PRO_5040237651" evidence="1">
    <location>
        <begin position="22"/>
        <end position="249"/>
    </location>
</feature>
<evidence type="ECO:0000313" key="2">
    <source>
        <dbReference type="EMBL" id="KAF4501124.1"/>
    </source>
</evidence>
<accession>A0A9P5EFQ3</accession>
<evidence type="ECO:0000256" key="1">
    <source>
        <dbReference type="SAM" id="SignalP"/>
    </source>
</evidence>
<reference evidence="2" key="1">
    <citation type="submission" date="2020-01" db="EMBL/GenBank/DDBJ databases">
        <title>Identification and distribution of gene clusters putatively required for synthesis of sphingolipid metabolism inhibitors in phylogenetically diverse species of the filamentous fungus Fusarium.</title>
        <authorList>
            <person name="Kim H.-S."/>
            <person name="Busman M."/>
            <person name="Brown D.W."/>
            <person name="Divon H."/>
            <person name="Uhlig S."/>
            <person name="Proctor R.H."/>
        </authorList>
    </citation>
    <scope>NUCLEOTIDE SEQUENCE</scope>
    <source>
        <strain evidence="2">NRRL 31653</strain>
    </source>
</reference>
<keyword evidence="1" id="KW-0732">Signal</keyword>
<feature type="signal peptide" evidence="1">
    <location>
        <begin position="1"/>
        <end position="21"/>
    </location>
</feature>
<proteinExistence type="predicted"/>
<protein>
    <submittedName>
        <fullName evidence="2">Secreted in xylem 6</fullName>
    </submittedName>
</protein>
<dbReference type="AlphaFoldDB" id="A0A9P5EFQ3"/>
<sequence>MRLQSTASMLMGLLLSGMVSSAAVSGPKGDITPRDQAADSIGLTPLTFNLDEISVATPGQPVHDCHPDEERCKEKSKMLARATPATRSICASGQTYTRSECLKSNILTVYCRDGNGRVWRKWVVCEATEICIQNDLDPPYATCKPVIDLVLWYTNSAGGSTVSEKYIHSTKKQSTSKVGNMYFDRNGNYIKLFQTDFYREPGNFFVGETLNANRAYSQSVNWANTENVKVDVKTGGDGGISVYTFLTYC</sequence>
<evidence type="ECO:0000313" key="3">
    <source>
        <dbReference type="Proteomes" id="UP000737391"/>
    </source>
</evidence>
<name>A0A9P5EFQ3_9HYPO</name>
<keyword evidence="3" id="KW-1185">Reference proteome</keyword>
<comment type="caution">
    <text evidence="2">The sequence shown here is derived from an EMBL/GenBank/DDBJ whole genome shotgun (WGS) entry which is preliminary data.</text>
</comment>
<organism evidence="2 3">
    <name type="scientific">Fusarium agapanthi</name>
    <dbReference type="NCBI Taxonomy" id="1803897"/>
    <lineage>
        <taxon>Eukaryota</taxon>
        <taxon>Fungi</taxon>
        <taxon>Dikarya</taxon>
        <taxon>Ascomycota</taxon>
        <taxon>Pezizomycotina</taxon>
        <taxon>Sordariomycetes</taxon>
        <taxon>Hypocreomycetidae</taxon>
        <taxon>Hypocreales</taxon>
        <taxon>Nectriaceae</taxon>
        <taxon>Fusarium</taxon>
        <taxon>Fusarium fujikuroi species complex</taxon>
    </lineage>
</organism>